<accession>A0A1F7KAQ8</accession>
<feature type="binding site" evidence="3">
    <location>
        <position position="172"/>
    </location>
    <ligand>
        <name>dCTP</name>
        <dbReference type="ChEBI" id="CHEBI:61481"/>
    </ligand>
</feature>
<dbReference type="GO" id="GO:0006226">
    <property type="term" value="P:dUMP biosynthetic process"/>
    <property type="evidence" value="ECO:0007669"/>
    <property type="project" value="UniProtKB-UniPathway"/>
</dbReference>
<dbReference type="Gene3D" id="2.70.40.10">
    <property type="match status" value="1"/>
</dbReference>
<comment type="caution">
    <text evidence="3">Lacks conserved residue(s) required for the propagation of feature annotation.</text>
</comment>
<proteinExistence type="inferred from homology"/>
<dbReference type="EC" id="3.5.4.13" evidence="3"/>
<dbReference type="GO" id="GO:0006229">
    <property type="term" value="P:dUTP biosynthetic process"/>
    <property type="evidence" value="ECO:0007669"/>
    <property type="project" value="UniProtKB-UniRule"/>
</dbReference>
<dbReference type="PANTHER" id="PTHR42680:SF3">
    <property type="entry name" value="DCTP DEAMINASE"/>
    <property type="match status" value="1"/>
</dbReference>
<organism evidence="4 5">
    <name type="scientific">Candidatus Roizmanbacteria bacterium RIFOXYA1_FULL_41_12</name>
    <dbReference type="NCBI Taxonomy" id="1802082"/>
    <lineage>
        <taxon>Bacteria</taxon>
        <taxon>Candidatus Roizmaniibacteriota</taxon>
    </lineage>
</organism>
<dbReference type="InterPro" id="IPR011962">
    <property type="entry name" value="dCTP_deaminase"/>
</dbReference>
<comment type="caution">
    <text evidence="4">The sequence shown here is derived from an EMBL/GenBank/DDBJ whole genome shotgun (WGS) entry which is preliminary data.</text>
</comment>
<comment type="pathway">
    <text evidence="3">Pyrimidine metabolism; dUMP biosynthesis; dUMP from dCTP (dUTP route): step 1/2.</text>
</comment>
<evidence type="ECO:0000256" key="3">
    <source>
        <dbReference type="HAMAP-Rule" id="MF_00146"/>
    </source>
</evidence>
<comment type="catalytic activity">
    <reaction evidence="3">
        <text>dCTP + H2O + H(+) = dUTP + NH4(+)</text>
        <dbReference type="Rhea" id="RHEA:22680"/>
        <dbReference type="ChEBI" id="CHEBI:15377"/>
        <dbReference type="ChEBI" id="CHEBI:15378"/>
        <dbReference type="ChEBI" id="CHEBI:28938"/>
        <dbReference type="ChEBI" id="CHEBI:61481"/>
        <dbReference type="ChEBI" id="CHEBI:61555"/>
        <dbReference type="EC" id="3.5.4.13"/>
    </reaction>
</comment>
<dbReference type="InterPro" id="IPR036157">
    <property type="entry name" value="dUTPase-like_sf"/>
</dbReference>
<dbReference type="GO" id="GO:0000166">
    <property type="term" value="F:nucleotide binding"/>
    <property type="evidence" value="ECO:0007669"/>
    <property type="project" value="UniProtKB-KW"/>
</dbReference>
<dbReference type="UniPathway" id="UPA00610">
    <property type="reaction ID" value="UER00665"/>
</dbReference>
<evidence type="ECO:0000313" key="4">
    <source>
        <dbReference type="EMBL" id="OGK64945.1"/>
    </source>
</evidence>
<protein>
    <recommendedName>
        <fullName evidence="3">dCTP deaminase</fullName>
        <ecNumber evidence="3">3.5.4.13</ecNumber>
    </recommendedName>
    <alternativeName>
        <fullName evidence="3">Deoxycytidine triphosphate deaminase</fullName>
    </alternativeName>
</protein>
<dbReference type="Pfam" id="PF22769">
    <property type="entry name" value="DCD"/>
    <property type="match status" value="1"/>
</dbReference>
<dbReference type="HAMAP" id="MF_00146">
    <property type="entry name" value="dCTP_deaminase"/>
    <property type="match status" value="1"/>
</dbReference>
<sequence>MLLSDTDIKQALKSGQIIVRPLPDFKVALSACSLDLRLNNQFQVFKPHRLLSDKPYFDTKNPAQTQLTKTITLKEAEPFILAPGEFALASTLEWLELPSNIAGRLEGRSSLGRLGIVVHSTAALIHPGIKARIVLELGNHAPIPVALYPGMRVCSVSFEQLTQPAAKPYSGKYMNQQGTVSSRIYKDN</sequence>
<feature type="active site" description="Proton donor/acceptor" evidence="3">
    <location>
        <position position="136"/>
    </location>
</feature>
<keyword evidence="3" id="KW-0547">Nucleotide-binding</keyword>
<dbReference type="InterPro" id="IPR033704">
    <property type="entry name" value="dUTPase_trimeric"/>
</dbReference>
<dbReference type="CDD" id="cd07557">
    <property type="entry name" value="trimeric_dUTPase"/>
    <property type="match status" value="1"/>
</dbReference>
<dbReference type="AlphaFoldDB" id="A0A1F7KAQ8"/>
<comment type="subunit">
    <text evidence="3">Homotrimer.</text>
</comment>
<dbReference type="SUPFAM" id="SSF51283">
    <property type="entry name" value="dUTPase-like"/>
    <property type="match status" value="1"/>
</dbReference>
<keyword evidence="2 3" id="KW-0546">Nucleotide metabolism</keyword>
<dbReference type="GO" id="GO:0008829">
    <property type="term" value="F:dCTP deaminase activity"/>
    <property type="evidence" value="ECO:0007669"/>
    <property type="project" value="UniProtKB-UniRule"/>
</dbReference>
<evidence type="ECO:0000256" key="2">
    <source>
        <dbReference type="ARBA" id="ARBA00023080"/>
    </source>
</evidence>
<gene>
    <name evidence="3" type="primary">dcd</name>
    <name evidence="4" type="ORF">A2209_04605</name>
</gene>
<evidence type="ECO:0000256" key="1">
    <source>
        <dbReference type="ARBA" id="ARBA00022801"/>
    </source>
</evidence>
<name>A0A1F7KAQ8_9BACT</name>
<keyword evidence="1 3" id="KW-0378">Hydrolase</keyword>
<feature type="binding site" evidence="3">
    <location>
        <begin position="108"/>
        <end position="113"/>
    </location>
    <ligand>
        <name>dCTP</name>
        <dbReference type="ChEBI" id="CHEBI:61481"/>
    </ligand>
</feature>
<feature type="binding site" evidence="3">
    <location>
        <position position="176"/>
    </location>
    <ligand>
        <name>dCTP</name>
        <dbReference type="ChEBI" id="CHEBI:61481"/>
    </ligand>
</feature>
<dbReference type="Proteomes" id="UP000178450">
    <property type="component" value="Unassembled WGS sequence"/>
</dbReference>
<feature type="binding site" evidence="3">
    <location>
        <position position="169"/>
    </location>
    <ligand>
        <name>dCTP</name>
        <dbReference type="ChEBI" id="CHEBI:61481"/>
    </ligand>
</feature>
<dbReference type="GO" id="GO:0015949">
    <property type="term" value="P:nucleobase-containing small molecule interconversion"/>
    <property type="evidence" value="ECO:0007669"/>
    <property type="project" value="TreeGrafter"/>
</dbReference>
<dbReference type="PANTHER" id="PTHR42680">
    <property type="entry name" value="DCTP DEAMINASE"/>
    <property type="match status" value="1"/>
</dbReference>
<reference evidence="4 5" key="1">
    <citation type="journal article" date="2016" name="Nat. Commun.">
        <title>Thousands of microbial genomes shed light on interconnected biogeochemical processes in an aquifer system.</title>
        <authorList>
            <person name="Anantharaman K."/>
            <person name="Brown C.T."/>
            <person name="Hug L.A."/>
            <person name="Sharon I."/>
            <person name="Castelle C.J."/>
            <person name="Probst A.J."/>
            <person name="Thomas B.C."/>
            <person name="Singh A."/>
            <person name="Wilkins M.J."/>
            <person name="Karaoz U."/>
            <person name="Brodie E.L."/>
            <person name="Williams K.H."/>
            <person name="Hubbard S.S."/>
            <person name="Banfield J.F."/>
        </authorList>
    </citation>
    <scope>NUCLEOTIDE SEQUENCE [LARGE SCALE GENOMIC DNA]</scope>
</reference>
<feature type="binding site" evidence="3">
    <location>
        <begin position="134"/>
        <end position="136"/>
    </location>
    <ligand>
        <name>dCTP</name>
        <dbReference type="ChEBI" id="CHEBI:61481"/>
    </ligand>
</feature>
<evidence type="ECO:0000313" key="5">
    <source>
        <dbReference type="Proteomes" id="UP000178450"/>
    </source>
</evidence>
<dbReference type="EMBL" id="MGBG01000013">
    <property type="protein sequence ID" value="OGK64945.1"/>
    <property type="molecule type" value="Genomic_DNA"/>
</dbReference>
<dbReference type="NCBIfam" id="TIGR02274">
    <property type="entry name" value="dCTP_deam"/>
    <property type="match status" value="1"/>
</dbReference>
<comment type="similarity">
    <text evidence="3">Belongs to the dCTP deaminase family.</text>
</comment>
<comment type="function">
    <text evidence="3">Catalyzes the deamination of dCTP to dUTP.</text>
</comment>